<dbReference type="PANTHER" id="PTHR31475">
    <property type="entry name" value="UPF0462 PROTEIN"/>
    <property type="match status" value="1"/>
</dbReference>
<comment type="similarity">
    <text evidence="1">Belongs to the UPF0462 family.</text>
</comment>
<dbReference type="AlphaFoldDB" id="K1QBU5"/>
<protein>
    <submittedName>
        <fullName evidence="2">UPF0462 protein C4orf33-like protein</fullName>
    </submittedName>
</protein>
<dbReference type="Gene3D" id="2.60.40.1190">
    <property type="match status" value="1"/>
</dbReference>
<accession>K1QBU5</accession>
<evidence type="ECO:0000313" key="2">
    <source>
        <dbReference type="EMBL" id="EKC26290.1"/>
    </source>
</evidence>
<dbReference type="PANTHER" id="PTHR31475:SF5">
    <property type="entry name" value="UPF0462 PROTEIN C4ORF33 HOMOLOG"/>
    <property type="match status" value="1"/>
</dbReference>
<gene>
    <name evidence="2" type="ORF">CGI_10014785</name>
</gene>
<sequence>MATFISTMLSLVLLRISDSVTARTTHIPVAITKTWNGSNINHRPVRLVFAQATGGIEIRVDAPFFNDPGNPGGEPGQPFNGLWDYEVVEAFFLNDNNQYVEIELCPHGQHLVLLLKGYRDMFTSQLPLNFTSSINNGNWTGCAFVPASYFPPKVTKFNAYAIHGSGPGRVYEALYPASAEKHTEPDFHRLEYFRTINFRTLLPENWASTYSSAFGYTMYALCGKHM</sequence>
<proteinExistence type="inferred from homology"/>
<reference evidence="2" key="1">
    <citation type="journal article" date="2012" name="Nature">
        <title>The oyster genome reveals stress adaptation and complexity of shell formation.</title>
        <authorList>
            <person name="Zhang G."/>
            <person name="Fang X."/>
            <person name="Guo X."/>
            <person name="Li L."/>
            <person name="Luo R."/>
            <person name="Xu F."/>
            <person name="Yang P."/>
            <person name="Zhang L."/>
            <person name="Wang X."/>
            <person name="Qi H."/>
            <person name="Xiong Z."/>
            <person name="Que H."/>
            <person name="Xie Y."/>
            <person name="Holland P.W."/>
            <person name="Paps J."/>
            <person name="Zhu Y."/>
            <person name="Wu F."/>
            <person name="Chen Y."/>
            <person name="Wang J."/>
            <person name="Peng C."/>
            <person name="Meng J."/>
            <person name="Yang L."/>
            <person name="Liu J."/>
            <person name="Wen B."/>
            <person name="Zhang N."/>
            <person name="Huang Z."/>
            <person name="Zhu Q."/>
            <person name="Feng Y."/>
            <person name="Mount A."/>
            <person name="Hedgecock D."/>
            <person name="Xu Z."/>
            <person name="Liu Y."/>
            <person name="Domazet-Loso T."/>
            <person name="Du Y."/>
            <person name="Sun X."/>
            <person name="Zhang S."/>
            <person name="Liu B."/>
            <person name="Cheng P."/>
            <person name="Jiang X."/>
            <person name="Li J."/>
            <person name="Fan D."/>
            <person name="Wang W."/>
            <person name="Fu W."/>
            <person name="Wang T."/>
            <person name="Wang B."/>
            <person name="Zhang J."/>
            <person name="Peng Z."/>
            <person name="Li Y."/>
            <person name="Li N."/>
            <person name="Wang J."/>
            <person name="Chen M."/>
            <person name="He Y."/>
            <person name="Tan F."/>
            <person name="Song X."/>
            <person name="Zheng Q."/>
            <person name="Huang R."/>
            <person name="Yang H."/>
            <person name="Du X."/>
            <person name="Chen L."/>
            <person name="Yang M."/>
            <person name="Gaffney P.M."/>
            <person name="Wang S."/>
            <person name="Luo L."/>
            <person name="She Z."/>
            <person name="Ming Y."/>
            <person name="Huang W."/>
            <person name="Zhang S."/>
            <person name="Huang B."/>
            <person name="Zhang Y."/>
            <person name="Qu T."/>
            <person name="Ni P."/>
            <person name="Miao G."/>
            <person name="Wang J."/>
            <person name="Wang Q."/>
            <person name="Steinberg C.E."/>
            <person name="Wang H."/>
            <person name="Li N."/>
            <person name="Qian L."/>
            <person name="Zhang G."/>
            <person name="Li Y."/>
            <person name="Yang H."/>
            <person name="Liu X."/>
            <person name="Wang J."/>
            <person name="Yin Y."/>
            <person name="Wang J."/>
        </authorList>
    </citation>
    <scope>NUCLEOTIDE SEQUENCE [LARGE SCALE GENOMIC DNA]</scope>
    <source>
        <strain evidence="2">05x7-T-G4-1.051#20</strain>
    </source>
</reference>
<dbReference type="EMBL" id="JH818582">
    <property type="protein sequence ID" value="EKC26290.1"/>
    <property type="molecule type" value="Genomic_DNA"/>
</dbReference>
<organism evidence="2">
    <name type="scientific">Magallana gigas</name>
    <name type="common">Pacific oyster</name>
    <name type="synonym">Crassostrea gigas</name>
    <dbReference type="NCBI Taxonomy" id="29159"/>
    <lineage>
        <taxon>Eukaryota</taxon>
        <taxon>Metazoa</taxon>
        <taxon>Spiralia</taxon>
        <taxon>Lophotrochozoa</taxon>
        <taxon>Mollusca</taxon>
        <taxon>Bivalvia</taxon>
        <taxon>Autobranchia</taxon>
        <taxon>Pteriomorphia</taxon>
        <taxon>Ostreida</taxon>
        <taxon>Ostreoidea</taxon>
        <taxon>Ostreidae</taxon>
        <taxon>Magallana</taxon>
    </lineage>
</organism>
<evidence type="ECO:0000256" key="1">
    <source>
        <dbReference type="ARBA" id="ARBA00038085"/>
    </source>
</evidence>
<dbReference type="InParanoid" id="K1QBU5"/>
<dbReference type="HOGENOM" id="CLU_075391_1_0_1"/>
<name>K1QBU5_MAGGI</name>